<dbReference type="EMBL" id="KE373701">
    <property type="protein sequence ID" value="EPQ67259.1"/>
    <property type="molecule type" value="Genomic_DNA"/>
</dbReference>
<dbReference type="PROSITE" id="PS00327">
    <property type="entry name" value="BACTERIAL_OPSIN_RET"/>
    <property type="match status" value="1"/>
</dbReference>
<name>A0A061HN03_BLUGR</name>
<evidence type="ECO:0000313" key="13">
    <source>
        <dbReference type="EMBL" id="SUZ07524.1"/>
    </source>
</evidence>
<evidence type="ECO:0000256" key="7">
    <source>
        <dbReference type="ARBA" id="ARBA00022989"/>
    </source>
</evidence>
<keyword evidence="9 11" id="KW-0472">Membrane</keyword>
<evidence type="ECO:0000256" key="1">
    <source>
        <dbReference type="ARBA" id="ARBA00004141"/>
    </source>
</evidence>
<feature type="transmembrane region" description="Helical" evidence="11">
    <location>
        <begin position="149"/>
        <end position="166"/>
    </location>
</feature>
<dbReference type="Proteomes" id="UP000053110">
    <property type="component" value="Unassembled WGS sequence"/>
</dbReference>
<gene>
    <name evidence="12" type="ORF">BGT96224_4615</name>
    <name evidence="13" type="ORF">BGT96224V2_LOCUS602</name>
</gene>
<evidence type="ECO:0000256" key="9">
    <source>
        <dbReference type="ARBA" id="ARBA00023136"/>
    </source>
</evidence>
<evidence type="ECO:0000256" key="2">
    <source>
        <dbReference type="ARBA" id="ARBA00008130"/>
    </source>
</evidence>
<keyword evidence="6" id="KW-0681">Retinal protein</keyword>
<protein>
    <submittedName>
        <fullName evidence="12">Bacteriorhodopsin</fullName>
    </submittedName>
    <submittedName>
        <fullName evidence="13">Bgt-4615</fullName>
    </submittedName>
</protein>
<feature type="transmembrane region" description="Helical" evidence="11">
    <location>
        <begin position="207"/>
        <end position="229"/>
    </location>
</feature>
<feature type="transmembrane region" description="Helical" evidence="11">
    <location>
        <begin position="172"/>
        <end position="191"/>
    </location>
</feature>
<keyword evidence="7 11" id="KW-1133">Transmembrane helix</keyword>
<dbReference type="GO" id="GO:0005783">
    <property type="term" value="C:endoplasmic reticulum"/>
    <property type="evidence" value="ECO:0007669"/>
    <property type="project" value="TreeGrafter"/>
</dbReference>
<dbReference type="OrthoDB" id="10261467at2759"/>
<evidence type="ECO:0000256" key="4">
    <source>
        <dbReference type="ARBA" id="ARBA00022606"/>
    </source>
</evidence>
<reference evidence="14" key="1">
    <citation type="journal article" date="2013" name="Nat. Genet.">
        <title>The wheat powdery mildew genome shows the unique evolution of an obligate biotroph.</title>
        <authorList>
            <person name="Wicker T."/>
            <person name="Oberhaensli S."/>
            <person name="Parlange F."/>
            <person name="Buchmann J.P."/>
            <person name="Shatalina M."/>
            <person name="Roffler S."/>
            <person name="Ben-David R."/>
            <person name="Dolezel J."/>
            <person name="Simkova H."/>
            <person name="Schulze-Lefert P."/>
            <person name="Spanu P.D."/>
            <person name="Bruggmann R."/>
            <person name="Amselem J."/>
            <person name="Quesneville H."/>
            <person name="Ver Loren van Themaat E."/>
            <person name="Paape T."/>
            <person name="Shimizu K.K."/>
            <person name="Keller B."/>
        </authorList>
    </citation>
    <scope>NUCLEOTIDE SEQUENCE [LARGE SCALE GENOMIC DNA]</scope>
    <source>
        <strain evidence="14">96224</strain>
    </source>
</reference>
<evidence type="ECO:0000313" key="12">
    <source>
        <dbReference type="EMBL" id="EPQ67259.1"/>
    </source>
</evidence>
<reference evidence="13" key="3">
    <citation type="submission" date="2018-07" db="EMBL/GenBank/DDBJ databases">
        <authorList>
            <person name="Quirk P.G."/>
            <person name="Krulwich T.A."/>
        </authorList>
    </citation>
    <scope>NUCLEOTIDE SEQUENCE</scope>
    <source>
        <strain evidence="13">96224</strain>
    </source>
</reference>
<evidence type="ECO:0000256" key="8">
    <source>
        <dbReference type="ARBA" id="ARBA00022991"/>
    </source>
</evidence>
<dbReference type="PRINTS" id="PR00251">
    <property type="entry name" value="BACTRLOPSIN"/>
</dbReference>
<proteinExistence type="inferred from homology"/>
<feature type="transmembrane region" description="Helical" evidence="11">
    <location>
        <begin position="241"/>
        <end position="261"/>
    </location>
</feature>
<dbReference type="GO" id="GO:0005886">
    <property type="term" value="C:plasma membrane"/>
    <property type="evidence" value="ECO:0007669"/>
    <property type="project" value="TreeGrafter"/>
</dbReference>
<evidence type="ECO:0000313" key="14">
    <source>
        <dbReference type="Proteomes" id="UP000053110"/>
    </source>
</evidence>
<dbReference type="PANTHER" id="PTHR28286">
    <property type="match status" value="1"/>
</dbReference>
<comment type="similarity">
    <text evidence="2">Belongs to the archaeal/bacterial/fungal opsin family.</text>
</comment>
<feature type="transmembrane region" description="Helical" evidence="11">
    <location>
        <begin position="45"/>
        <end position="66"/>
    </location>
</feature>
<dbReference type="GO" id="GO:0009881">
    <property type="term" value="F:photoreceptor activity"/>
    <property type="evidence" value="ECO:0007669"/>
    <property type="project" value="UniProtKB-KW"/>
</dbReference>
<dbReference type="Gene3D" id="1.20.1070.10">
    <property type="entry name" value="Rhodopsin 7-helix transmembrane proteins"/>
    <property type="match status" value="1"/>
</dbReference>
<accession>A0A061HN03</accession>
<feature type="transmembrane region" description="Helical" evidence="11">
    <location>
        <begin position="73"/>
        <end position="100"/>
    </location>
</feature>
<dbReference type="Pfam" id="PF01036">
    <property type="entry name" value="Bac_rhodopsin"/>
    <property type="match status" value="1"/>
</dbReference>
<dbReference type="EMBL" id="UIGY01000001">
    <property type="protein sequence ID" value="SUZ07524.1"/>
    <property type="molecule type" value="Genomic_DNA"/>
</dbReference>
<dbReference type="HOGENOM" id="CLU_054785_0_0_1"/>
<comment type="subcellular location">
    <subcellularLocation>
        <location evidence="1">Membrane</location>
        <topology evidence="1">Multi-pass membrane protein</topology>
    </subcellularLocation>
</comment>
<keyword evidence="3" id="KW-0600">Photoreceptor protein</keyword>
<dbReference type="InterPro" id="IPR001425">
    <property type="entry name" value="Arc/bac/fun_rhodopsins"/>
</dbReference>
<dbReference type="AlphaFoldDB" id="A0A061HN03"/>
<dbReference type="CDD" id="cd15028">
    <property type="entry name" value="7tm_Opsin-1_euk"/>
    <property type="match status" value="1"/>
</dbReference>
<evidence type="ECO:0000256" key="3">
    <source>
        <dbReference type="ARBA" id="ARBA00022543"/>
    </source>
</evidence>
<evidence type="ECO:0000256" key="6">
    <source>
        <dbReference type="ARBA" id="ARBA00022925"/>
    </source>
</evidence>
<keyword evidence="8" id="KW-0157">Chromophore</keyword>
<keyword evidence="4" id="KW-0716">Sensory transduction</keyword>
<keyword evidence="10" id="KW-0675">Receptor</keyword>
<dbReference type="SMART" id="SM01021">
    <property type="entry name" value="Bac_rhodopsin"/>
    <property type="match status" value="1"/>
</dbReference>
<dbReference type="SUPFAM" id="SSF81321">
    <property type="entry name" value="Family A G protein-coupled receptor-like"/>
    <property type="match status" value="1"/>
</dbReference>
<sequence length="290" mass="32159">MNHNLPKAALSMIIPTSSSTLSPVSTIIPKLPDYERVGPTGAKTLWVVFLIMLISSITFVALSFRVPVQKRLFYVLTTFMTIFATTFYFVMATGSGFYWINSNLNLIQDVSLRQVFWVRFLDLIFTTPFIILDLAFLSNMNGASITTALVSDTLMIILSIFATFSTSQGQKWSYFAFSCLAYLSIVYQFAVPGRRAVATKASSTRKLFTAIGSFTCILWTLYLIVWALGDCSHTYGVNTEIVAFAVLDILTKPVFGFWLLIAHGRNSGSLDGFWSSGLSTEGAIQIGEDH</sequence>
<evidence type="ECO:0000256" key="11">
    <source>
        <dbReference type="SAM" id="Phobius"/>
    </source>
</evidence>
<evidence type="ECO:0000256" key="5">
    <source>
        <dbReference type="ARBA" id="ARBA00022692"/>
    </source>
</evidence>
<dbReference type="GO" id="GO:0007602">
    <property type="term" value="P:phototransduction"/>
    <property type="evidence" value="ECO:0007669"/>
    <property type="project" value="UniProtKB-KW"/>
</dbReference>
<evidence type="ECO:0000256" key="10">
    <source>
        <dbReference type="ARBA" id="ARBA00023170"/>
    </source>
</evidence>
<dbReference type="GO" id="GO:0005216">
    <property type="term" value="F:monoatomic ion channel activity"/>
    <property type="evidence" value="ECO:0007669"/>
    <property type="project" value="InterPro"/>
</dbReference>
<keyword evidence="5 11" id="KW-0812">Transmembrane</keyword>
<dbReference type="PANTHER" id="PTHR28286:SF2">
    <property type="entry name" value="BACTERIORHODOPSIN _OPSIN, NOPA (EUROFUNG)"/>
    <property type="match status" value="1"/>
</dbReference>
<reference evidence="12" key="2">
    <citation type="submission" date="2013-01" db="EMBL/GenBank/DDBJ databases">
        <title>The wheat powdery mildew genome reveals unique evolution of an obligate biotroph.</title>
        <authorList>
            <person name="Oberhaensli S."/>
            <person name="Wicker T."/>
            <person name="Keller B."/>
        </authorList>
    </citation>
    <scope>NUCLEOTIDE SEQUENCE</scope>
    <source>
        <strain evidence="12">96224</strain>
    </source>
</reference>
<feature type="transmembrane region" description="Helical" evidence="11">
    <location>
        <begin position="120"/>
        <end position="137"/>
    </location>
</feature>
<organism evidence="13">
    <name type="scientific">Blumeria graminis f. sp. tritici 96224</name>
    <dbReference type="NCBI Taxonomy" id="1268274"/>
    <lineage>
        <taxon>Eukaryota</taxon>
        <taxon>Fungi</taxon>
        <taxon>Dikarya</taxon>
        <taxon>Ascomycota</taxon>
        <taxon>Pezizomycotina</taxon>
        <taxon>Leotiomycetes</taxon>
        <taxon>Erysiphales</taxon>
        <taxon>Erysiphaceae</taxon>
        <taxon>Blumeria</taxon>
    </lineage>
</organism>
<dbReference type="InterPro" id="IPR018229">
    <property type="entry name" value="Rhodopsin_retinal_BS"/>
</dbReference>